<accession>A0A139A1H3</accession>
<keyword evidence="7" id="KW-0812">Transmembrane</keyword>
<dbReference type="InterPro" id="IPR001128">
    <property type="entry name" value="Cyt_P450"/>
</dbReference>
<keyword evidence="9" id="KW-1185">Reference proteome</keyword>
<dbReference type="Proteomes" id="UP000070544">
    <property type="component" value="Unassembled WGS sequence"/>
</dbReference>
<keyword evidence="5 6" id="KW-0349">Heme</keyword>
<dbReference type="PRINTS" id="PR00463">
    <property type="entry name" value="EP450I"/>
</dbReference>
<reference evidence="8 9" key="1">
    <citation type="journal article" date="2015" name="Genome Biol. Evol.">
        <title>Phylogenomic analyses indicate that early fungi evolved digesting cell walls of algal ancestors of land plants.</title>
        <authorList>
            <person name="Chang Y."/>
            <person name="Wang S."/>
            <person name="Sekimoto S."/>
            <person name="Aerts A.L."/>
            <person name="Choi C."/>
            <person name="Clum A."/>
            <person name="LaButti K.M."/>
            <person name="Lindquist E.A."/>
            <person name="Yee Ngan C."/>
            <person name="Ohm R.A."/>
            <person name="Salamov A.A."/>
            <person name="Grigoriev I.V."/>
            <person name="Spatafora J.W."/>
            <person name="Berbee M.L."/>
        </authorList>
    </citation>
    <scope>NUCLEOTIDE SEQUENCE [LARGE SCALE GENOMIC DNA]</scope>
    <source>
        <strain evidence="8 9">JEL478</strain>
    </source>
</reference>
<organism evidence="8 9">
    <name type="scientific">Gonapodya prolifera (strain JEL478)</name>
    <name type="common">Monoblepharis prolifera</name>
    <dbReference type="NCBI Taxonomy" id="1344416"/>
    <lineage>
        <taxon>Eukaryota</taxon>
        <taxon>Fungi</taxon>
        <taxon>Fungi incertae sedis</taxon>
        <taxon>Chytridiomycota</taxon>
        <taxon>Chytridiomycota incertae sedis</taxon>
        <taxon>Monoblepharidomycetes</taxon>
        <taxon>Monoblepharidales</taxon>
        <taxon>Gonapodyaceae</taxon>
        <taxon>Gonapodya</taxon>
    </lineage>
</organism>
<dbReference type="AlphaFoldDB" id="A0A139A1H3"/>
<dbReference type="InterPro" id="IPR050121">
    <property type="entry name" value="Cytochrome_P450_monoxygenase"/>
</dbReference>
<dbReference type="Gene3D" id="1.10.630.10">
    <property type="entry name" value="Cytochrome P450"/>
    <property type="match status" value="1"/>
</dbReference>
<dbReference type="InterPro" id="IPR017972">
    <property type="entry name" value="Cyt_P450_CS"/>
</dbReference>
<dbReference type="PANTHER" id="PTHR24305:SF166">
    <property type="entry name" value="CYTOCHROME P450 12A4, MITOCHONDRIAL-RELATED"/>
    <property type="match status" value="1"/>
</dbReference>
<comment type="cofactor">
    <cofactor evidence="1 5">
        <name>heme</name>
        <dbReference type="ChEBI" id="CHEBI:30413"/>
    </cofactor>
</comment>
<dbReference type="InterPro" id="IPR036396">
    <property type="entry name" value="Cyt_P450_sf"/>
</dbReference>
<keyword evidence="6" id="KW-0503">Monooxygenase</keyword>
<keyword evidence="6" id="KW-0560">Oxidoreductase</keyword>
<keyword evidence="4 5" id="KW-0408">Iron</keyword>
<dbReference type="PRINTS" id="PR00385">
    <property type="entry name" value="P450"/>
</dbReference>
<dbReference type="STRING" id="1344416.A0A139A1H3"/>
<dbReference type="InterPro" id="IPR002401">
    <property type="entry name" value="Cyt_P450_E_grp-I"/>
</dbReference>
<dbReference type="GO" id="GO:0020037">
    <property type="term" value="F:heme binding"/>
    <property type="evidence" value="ECO:0007669"/>
    <property type="project" value="InterPro"/>
</dbReference>
<dbReference type="GO" id="GO:0004497">
    <property type="term" value="F:monooxygenase activity"/>
    <property type="evidence" value="ECO:0007669"/>
    <property type="project" value="UniProtKB-KW"/>
</dbReference>
<dbReference type="PANTHER" id="PTHR24305">
    <property type="entry name" value="CYTOCHROME P450"/>
    <property type="match status" value="1"/>
</dbReference>
<dbReference type="Pfam" id="PF00067">
    <property type="entry name" value="p450"/>
    <property type="match status" value="1"/>
</dbReference>
<name>A0A139A1H3_GONPJ</name>
<evidence type="ECO:0000256" key="6">
    <source>
        <dbReference type="RuleBase" id="RU000461"/>
    </source>
</evidence>
<dbReference type="GO" id="GO:0016705">
    <property type="term" value="F:oxidoreductase activity, acting on paired donors, with incorporation or reduction of molecular oxygen"/>
    <property type="evidence" value="ECO:0007669"/>
    <property type="project" value="InterPro"/>
</dbReference>
<dbReference type="EMBL" id="KQ965820">
    <property type="protein sequence ID" value="KXS10591.1"/>
    <property type="molecule type" value="Genomic_DNA"/>
</dbReference>
<evidence type="ECO:0000256" key="3">
    <source>
        <dbReference type="ARBA" id="ARBA00022723"/>
    </source>
</evidence>
<keyword evidence="7" id="KW-0472">Membrane</keyword>
<evidence type="ECO:0000256" key="7">
    <source>
        <dbReference type="SAM" id="Phobius"/>
    </source>
</evidence>
<gene>
    <name evidence="8" type="ORF">M427DRAFT_61952</name>
</gene>
<dbReference type="OrthoDB" id="1470350at2759"/>
<evidence type="ECO:0000256" key="5">
    <source>
        <dbReference type="PIRSR" id="PIRSR602401-1"/>
    </source>
</evidence>
<keyword evidence="3 5" id="KW-0479">Metal-binding</keyword>
<protein>
    <submittedName>
        <fullName evidence="8">Cytochrome P450</fullName>
    </submittedName>
</protein>
<comment type="similarity">
    <text evidence="2 6">Belongs to the cytochrome P450 family.</text>
</comment>
<sequence length="536" mass="60276">MMASILAIFTISNIISILLLLLATSFVSFLFDWFLASPLGLLSRDVWSMFIPLRMAVAGALGTECAMHNELHQKYGSVCRLSSAEICIADPELVHQVLKIWDLPKPEEIYGQMKLLKSDPDNIFITSDKAFHKRSRRLIMPAFSIRHLKNMEPLLLTIWESFERKVSTLPTEDGWASVNMLECFQNMSFDTIGITAFGLSFGTVEAGHHPLLASQGILLYFYAMKVLFPSLSDIPLQLLPIRATIKLHKDTLSKVIHDRRRLNEKGEHPVDILQILLDCVDPATGAKFSDEEIKSTVHILKEAGSDTTGATMAWVLYFLLRNPETLVKIQAELDAAFPDGMAKPMSLGQINALPFLSAVINETLRLRPVAPMVLREFPEDRTIVAHDNDGKPFSVDVPVGTTAIVSLHTLHRSPQLWLRPNKFIPDRWLETSTATLEEWSHENDQHVISEKAGHTGWGYPKLLNRQAYFPFSSGSRECIGKNFASNSVRLFCAHFLRRYEVVPRCDTGVQDEGVCFLTLTPGKKEGLQVKIKRRAV</sequence>
<evidence type="ECO:0000313" key="8">
    <source>
        <dbReference type="EMBL" id="KXS10591.1"/>
    </source>
</evidence>
<feature type="transmembrane region" description="Helical" evidence="7">
    <location>
        <begin position="6"/>
        <end position="34"/>
    </location>
</feature>
<dbReference type="GO" id="GO:0005506">
    <property type="term" value="F:iron ion binding"/>
    <property type="evidence" value="ECO:0007669"/>
    <property type="project" value="InterPro"/>
</dbReference>
<feature type="binding site" description="axial binding residue" evidence="5">
    <location>
        <position position="478"/>
    </location>
    <ligand>
        <name>heme</name>
        <dbReference type="ChEBI" id="CHEBI:30413"/>
    </ligand>
    <ligandPart>
        <name>Fe</name>
        <dbReference type="ChEBI" id="CHEBI:18248"/>
    </ligandPart>
</feature>
<evidence type="ECO:0000256" key="1">
    <source>
        <dbReference type="ARBA" id="ARBA00001971"/>
    </source>
</evidence>
<dbReference type="SUPFAM" id="SSF48264">
    <property type="entry name" value="Cytochrome P450"/>
    <property type="match status" value="1"/>
</dbReference>
<dbReference type="PROSITE" id="PS00086">
    <property type="entry name" value="CYTOCHROME_P450"/>
    <property type="match status" value="1"/>
</dbReference>
<evidence type="ECO:0000256" key="2">
    <source>
        <dbReference type="ARBA" id="ARBA00010617"/>
    </source>
</evidence>
<evidence type="ECO:0000313" key="9">
    <source>
        <dbReference type="Proteomes" id="UP000070544"/>
    </source>
</evidence>
<proteinExistence type="inferred from homology"/>
<keyword evidence="7" id="KW-1133">Transmembrane helix</keyword>
<evidence type="ECO:0000256" key="4">
    <source>
        <dbReference type="ARBA" id="ARBA00023004"/>
    </source>
</evidence>